<protein>
    <submittedName>
        <fullName evidence="2">Uncharacterized protein</fullName>
    </submittedName>
</protein>
<evidence type="ECO:0000313" key="3">
    <source>
        <dbReference type="Proteomes" id="UP000192923"/>
    </source>
</evidence>
<feature type="region of interest" description="Disordered" evidence="1">
    <location>
        <begin position="75"/>
        <end position="95"/>
    </location>
</feature>
<evidence type="ECO:0000256" key="1">
    <source>
        <dbReference type="SAM" id="MobiDB-lite"/>
    </source>
</evidence>
<reference evidence="2 3" key="1">
    <citation type="submission" date="2016-12" db="EMBL/GenBank/DDBJ databases">
        <authorList>
            <person name="Song W.-J."/>
            <person name="Kurnit D.M."/>
        </authorList>
    </citation>
    <scope>NUCLEOTIDE SEQUENCE [LARGE SCALE GENOMIC DNA]</scope>
    <source>
        <strain evidence="2 3">175</strain>
    </source>
</reference>
<gene>
    <name evidence="2" type="ORF">SAMN02949497_1913</name>
</gene>
<dbReference type="EMBL" id="FXAM01000001">
    <property type="protein sequence ID" value="SMF94592.1"/>
    <property type="molecule type" value="Genomic_DNA"/>
</dbReference>
<feature type="compositionally biased region" description="Basic residues" evidence="1">
    <location>
        <begin position="9"/>
        <end position="29"/>
    </location>
</feature>
<dbReference type="Proteomes" id="UP000192923">
    <property type="component" value="Unassembled WGS sequence"/>
</dbReference>
<dbReference type="AlphaFoldDB" id="A0A1Y6D216"/>
<evidence type="ECO:0000313" key="2">
    <source>
        <dbReference type="EMBL" id="SMF94592.1"/>
    </source>
</evidence>
<keyword evidence="3" id="KW-1185">Reference proteome</keyword>
<name>A0A1Y6D216_9GAMM</name>
<feature type="region of interest" description="Disordered" evidence="1">
    <location>
        <begin position="1"/>
        <end position="36"/>
    </location>
</feature>
<sequence length="95" mass="10057">MRAEGSLKAPKRNRAHGKAHAGGRAKGRTCRYPVPLSPTTKERVLRVSARLGVEPHAFMADAIEEKVRAVLAEMEATQPPAPDGQPGAGRTGYGG</sequence>
<accession>A0A1Y6D216</accession>
<proteinExistence type="predicted"/>
<feature type="compositionally biased region" description="Gly residues" evidence="1">
    <location>
        <begin position="86"/>
        <end position="95"/>
    </location>
</feature>
<organism evidence="2 3">
    <name type="scientific">Methylomagnum ishizawai</name>
    <dbReference type="NCBI Taxonomy" id="1760988"/>
    <lineage>
        <taxon>Bacteria</taxon>
        <taxon>Pseudomonadati</taxon>
        <taxon>Pseudomonadota</taxon>
        <taxon>Gammaproteobacteria</taxon>
        <taxon>Methylococcales</taxon>
        <taxon>Methylococcaceae</taxon>
        <taxon>Methylomagnum</taxon>
    </lineage>
</organism>
<dbReference type="STRING" id="1760988.SAMN02949497_1913"/>